<accession>A0AA38VTK1</accession>
<reference evidence="1" key="1">
    <citation type="submission" date="2022-07" db="EMBL/GenBank/DDBJ databases">
        <title>Fungi with potential for degradation of polypropylene.</title>
        <authorList>
            <person name="Gostincar C."/>
        </authorList>
    </citation>
    <scope>NUCLEOTIDE SEQUENCE</scope>
    <source>
        <strain evidence="1">EXF-13287</strain>
    </source>
</reference>
<dbReference type="Proteomes" id="UP001174691">
    <property type="component" value="Unassembled WGS sequence"/>
</dbReference>
<keyword evidence="2" id="KW-1185">Reference proteome</keyword>
<comment type="caution">
    <text evidence="1">The sequence shown here is derived from an EMBL/GenBank/DDBJ whole genome shotgun (WGS) entry which is preliminary data.</text>
</comment>
<protein>
    <submittedName>
        <fullName evidence="1">Uncharacterized protein</fullName>
    </submittedName>
</protein>
<name>A0AA38VTK1_9PEZI</name>
<proteinExistence type="predicted"/>
<evidence type="ECO:0000313" key="2">
    <source>
        <dbReference type="Proteomes" id="UP001174691"/>
    </source>
</evidence>
<dbReference type="AlphaFoldDB" id="A0AA38VTK1"/>
<organism evidence="1 2">
    <name type="scientific">Coniochaeta hoffmannii</name>
    <dbReference type="NCBI Taxonomy" id="91930"/>
    <lineage>
        <taxon>Eukaryota</taxon>
        <taxon>Fungi</taxon>
        <taxon>Dikarya</taxon>
        <taxon>Ascomycota</taxon>
        <taxon>Pezizomycotina</taxon>
        <taxon>Sordariomycetes</taxon>
        <taxon>Sordariomycetidae</taxon>
        <taxon>Coniochaetales</taxon>
        <taxon>Coniochaetaceae</taxon>
        <taxon>Coniochaeta</taxon>
    </lineage>
</organism>
<evidence type="ECO:0000313" key="1">
    <source>
        <dbReference type="EMBL" id="KAJ9144839.1"/>
    </source>
</evidence>
<dbReference type="EMBL" id="JANBVN010000095">
    <property type="protein sequence ID" value="KAJ9144839.1"/>
    <property type="molecule type" value="Genomic_DNA"/>
</dbReference>
<gene>
    <name evidence="1" type="ORF">NKR19_g6283</name>
</gene>
<sequence>MSGSGGFYKYRCKYFLSHNCDHWVWVKNSACQWCIAAGREDDRMPTEQSFAYPQDVCVPIVRQGTVTYAIMELVQSGQPGTYWALRYKASQQPLMPAITTSDTPGIVLPTTGMGTYHAYQR</sequence>